<keyword evidence="1" id="KW-0812">Transmembrane</keyword>
<evidence type="ECO:0000313" key="2">
    <source>
        <dbReference type="EMBL" id="EHJ12234.1"/>
    </source>
</evidence>
<protein>
    <submittedName>
        <fullName evidence="2">Uncharacterized protein</fullName>
    </submittedName>
</protein>
<organism evidence="2 3">
    <name type="scientific">Crocosphaera watsonii WH 0003</name>
    <dbReference type="NCBI Taxonomy" id="423471"/>
    <lineage>
        <taxon>Bacteria</taxon>
        <taxon>Bacillati</taxon>
        <taxon>Cyanobacteriota</taxon>
        <taxon>Cyanophyceae</taxon>
        <taxon>Oscillatoriophycideae</taxon>
        <taxon>Chroococcales</taxon>
        <taxon>Aphanothecaceae</taxon>
        <taxon>Crocosphaera</taxon>
    </lineage>
</organism>
<dbReference type="EMBL" id="AESD01000451">
    <property type="protein sequence ID" value="EHJ12234.1"/>
    <property type="molecule type" value="Genomic_DNA"/>
</dbReference>
<keyword evidence="1" id="KW-1133">Transmembrane helix</keyword>
<sequence>MDLLRSVDLGISVLGFIFPPGYLGICVGVSITTPLFTLFF</sequence>
<dbReference type="PATRIC" id="fig|423471.3.peg.2871"/>
<feature type="transmembrane region" description="Helical" evidence="1">
    <location>
        <begin position="20"/>
        <end position="39"/>
    </location>
</feature>
<evidence type="ECO:0000256" key="1">
    <source>
        <dbReference type="SAM" id="Phobius"/>
    </source>
</evidence>
<name>G5J6F3_CROWT</name>
<gene>
    <name evidence="2" type="ORF">CWATWH0003_3055</name>
</gene>
<reference evidence="2 3" key="1">
    <citation type="journal article" date="2011" name="Front. Microbiol.">
        <title>Two Strains of Crocosphaera watsonii with Highly Conserved Genomes are Distinguished by Strain-Specific Features.</title>
        <authorList>
            <person name="Bench S.R."/>
            <person name="Ilikchyan I.N."/>
            <person name="Tripp H.J."/>
            <person name="Zehr J.P."/>
        </authorList>
    </citation>
    <scope>NUCLEOTIDE SEQUENCE [LARGE SCALE GENOMIC DNA]</scope>
    <source>
        <strain evidence="2 3">WH 0003</strain>
    </source>
</reference>
<comment type="caution">
    <text evidence="2">The sequence shown here is derived from an EMBL/GenBank/DDBJ whole genome shotgun (WGS) entry which is preliminary data.</text>
</comment>
<dbReference type="Proteomes" id="UP000003477">
    <property type="component" value="Unassembled WGS sequence"/>
</dbReference>
<evidence type="ECO:0000313" key="3">
    <source>
        <dbReference type="Proteomes" id="UP000003477"/>
    </source>
</evidence>
<dbReference type="AlphaFoldDB" id="G5J6F3"/>
<keyword evidence="1" id="KW-0472">Membrane</keyword>
<proteinExistence type="predicted"/>
<accession>G5J6F3</accession>